<dbReference type="AlphaFoldDB" id="A0A560H4G2"/>
<name>A0A560H4G2_9PROT</name>
<gene>
    <name evidence="1" type="ORF">FBZ90_108219</name>
</gene>
<dbReference type="Proteomes" id="UP000315751">
    <property type="component" value="Unassembled WGS sequence"/>
</dbReference>
<evidence type="ECO:0008006" key="3">
    <source>
        <dbReference type="Google" id="ProtNLM"/>
    </source>
</evidence>
<sequence length="218" mass="23405">MTTGGKPKLLGISKRGNRYLRKNLIHGARAVLPLLVERDTPLGRWVKGLLERAHKNTVVVALANKLARIASAVLTGGQGFGAEHAVAARDEIDRRAVNDAHGRRCLRAVGRDDLTVERQCGNLGFVNGLRGRADYEDRTARISILAGGIAPRPDTLKQTDQGGIVKPSVDGTGHTLTESACGAFSGIRRLSWCDRAGSLHSADGDEDRDGGSISRWIQ</sequence>
<comment type="caution">
    <text evidence="1">The sequence shown here is derived from an EMBL/GenBank/DDBJ whole genome shotgun (WGS) entry which is preliminary data.</text>
</comment>
<evidence type="ECO:0000313" key="1">
    <source>
        <dbReference type="EMBL" id="TWB41195.1"/>
    </source>
</evidence>
<dbReference type="EMBL" id="VITR01000008">
    <property type="protein sequence ID" value="TWB41195.1"/>
    <property type="molecule type" value="Genomic_DNA"/>
</dbReference>
<evidence type="ECO:0000313" key="2">
    <source>
        <dbReference type="Proteomes" id="UP000315751"/>
    </source>
</evidence>
<reference evidence="1 2" key="1">
    <citation type="submission" date="2019-06" db="EMBL/GenBank/DDBJ databases">
        <title>Genomic Encyclopedia of Type Strains, Phase IV (KMG-V): Genome sequencing to study the core and pangenomes of soil and plant-associated prokaryotes.</title>
        <authorList>
            <person name="Whitman W."/>
        </authorList>
    </citation>
    <scope>NUCLEOTIDE SEQUENCE [LARGE SCALE GENOMIC DNA]</scope>
    <source>
        <strain evidence="1 2">BR 11622</strain>
    </source>
</reference>
<keyword evidence="2" id="KW-1185">Reference proteome</keyword>
<accession>A0A560H4G2</accession>
<proteinExistence type="predicted"/>
<organism evidence="1 2">
    <name type="scientific">Nitrospirillum amazonense</name>
    <dbReference type="NCBI Taxonomy" id="28077"/>
    <lineage>
        <taxon>Bacteria</taxon>
        <taxon>Pseudomonadati</taxon>
        <taxon>Pseudomonadota</taxon>
        <taxon>Alphaproteobacteria</taxon>
        <taxon>Rhodospirillales</taxon>
        <taxon>Azospirillaceae</taxon>
        <taxon>Nitrospirillum</taxon>
    </lineage>
</organism>
<protein>
    <recommendedName>
        <fullName evidence="3">Transposase IS116/IS110/IS902 family protein</fullName>
    </recommendedName>
</protein>